<evidence type="ECO:0000256" key="8">
    <source>
        <dbReference type="ARBA" id="ARBA00023319"/>
    </source>
</evidence>
<dbReference type="InterPro" id="IPR051170">
    <property type="entry name" value="Neural/epithelial_adhesion"/>
</dbReference>
<dbReference type="InterPro" id="IPR007110">
    <property type="entry name" value="Ig-like_dom"/>
</dbReference>
<dbReference type="RefSeq" id="XP_006560785.2">
    <property type="nucleotide sequence ID" value="XM_006560722.3"/>
</dbReference>
<dbReference type="GO" id="GO:0043005">
    <property type="term" value="C:neuron projection"/>
    <property type="evidence" value="ECO:0007669"/>
    <property type="project" value="TreeGrafter"/>
</dbReference>
<evidence type="ECO:0000256" key="1">
    <source>
        <dbReference type="ARBA" id="ARBA00004236"/>
    </source>
</evidence>
<evidence type="ECO:0000256" key="3">
    <source>
        <dbReference type="ARBA" id="ARBA00022729"/>
    </source>
</evidence>
<evidence type="ECO:0000256" key="6">
    <source>
        <dbReference type="ARBA" id="ARBA00023157"/>
    </source>
</evidence>
<keyword evidence="4" id="KW-0677">Repeat</keyword>
<evidence type="ECO:0000313" key="12">
    <source>
        <dbReference type="Proteomes" id="UP000005203"/>
    </source>
</evidence>
<dbReference type="CDD" id="cd20970">
    <property type="entry name" value="IgI_1_MuSK"/>
    <property type="match status" value="1"/>
</dbReference>
<evidence type="ECO:0000313" key="11">
    <source>
        <dbReference type="EnsemblMetazoa" id="XP_006560785"/>
    </source>
</evidence>
<dbReference type="Pfam" id="PF13927">
    <property type="entry name" value="Ig_3"/>
    <property type="match status" value="2"/>
</dbReference>
<feature type="region of interest" description="Disordered" evidence="9">
    <location>
        <begin position="512"/>
        <end position="536"/>
    </location>
</feature>
<dbReference type="Pfam" id="PF07679">
    <property type="entry name" value="I-set"/>
    <property type="match status" value="1"/>
</dbReference>
<comment type="subcellular location">
    <subcellularLocation>
        <location evidence="1">Cell membrane</location>
    </subcellularLocation>
</comment>
<keyword evidence="5" id="KW-0472">Membrane</keyword>
<evidence type="ECO:0000256" key="7">
    <source>
        <dbReference type="ARBA" id="ARBA00023180"/>
    </source>
</evidence>
<proteinExistence type="predicted"/>
<dbReference type="AlphaFoldDB" id="A0A7M7GRE1"/>
<keyword evidence="7" id="KW-0325">Glycoprotein</keyword>
<name>A0A7M7GRE1_APIME</name>
<accession>A0A8B6YUX4</accession>
<dbReference type="Gene3D" id="2.60.40.10">
    <property type="entry name" value="Immunoglobulins"/>
    <property type="match status" value="3"/>
</dbReference>
<dbReference type="FunFam" id="2.60.40.10:FF:000376">
    <property type="entry name" value="CLUMA_CG000981, isoform A"/>
    <property type="match status" value="1"/>
</dbReference>
<reference evidence="11" key="1">
    <citation type="submission" date="2021-01" db="UniProtKB">
        <authorList>
            <consortium name="EnsemblMetazoa"/>
        </authorList>
    </citation>
    <scope>IDENTIFICATION</scope>
    <source>
        <strain evidence="11">DH4</strain>
    </source>
</reference>
<feature type="domain" description="Ig-like" evidence="10">
    <location>
        <begin position="162"/>
        <end position="254"/>
    </location>
</feature>
<gene>
    <name evidence="13" type="primary">LOC408715</name>
</gene>
<dbReference type="SUPFAM" id="SSF48726">
    <property type="entry name" value="Immunoglobulin"/>
    <property type="match status" value="3"/>
</dbReference>
<dbReference type="PROSITE" id="PS50835">
    <property type="entry name" value="IG_LIKE"/>
    <property type="match status" value="3"/>
</dbReference>
<dbReference type="PANTHER" id="PTHR12231:SF157">
    <property type="entry name" value="DPR-INTERACTING PROTEIN EPSILON-RELATED"/>
    <property type="match status" value="1"/>
</dbReference>
<dbReference type="FunFam" id="2.60.40.10:FF:000328">
    <property type="entry name" value="CLUMA_CG000981, isoform A"/>
    <property type="match status" value="1"/>
</dbReference>
<evidence type="ECO:0000256" key="5">
    <source>
        <dbReference type="ARBA" id="ARBA00023136"/>
    </source>
</evidence>
<keyword evidence="3" id="KW-0732">Signal</keyword>
<dbReference type="EnsemblMetazoa" id="XM_006560722">
    <property type="protein sequence ID" value="XP_006560785"/>
    <property type="gene ID" value="LOC408715"/>
</dbReference>
<keyword evidence="12" id="KW-1185">Reference proteome</keyword>
<dbReference type="SMART" id="SM00409">
    <property type="entry name" value="IG"/>
    <property type="match status" value="3"/>
</dbReference>
<dbReference type="GeneID" id="408715"/>
<accession>A0A7M7GRE1</accession>
<keyword evidence="2" id="KW-1003">Cell membrane</keyword>
<keyword evidence="6" id="KW-1015">Disulfide bond</keyword>
<dbReference type="SMART" id="SM00408">
    <property type="entry name" value="IGc2"/>
    <property type="match status" value="3"/>
</dbReference>
<dbReference type="PANTHER" id="PTHR12231">
    <property type="entry name" value="CTX-RELATED TYPE I TRANSMEMBRANE PROTEIN"/>
    <property type="match status" value="1"/>
</dbReference>
<evidence type="ECO:0000256" key="9">
    <source>
        <dbReference type="SAM" id="MobiDB-lite"/>
    </source>
</evidence>
<dbReference type="KEGG" id="ame:408715"/>
<feature type="domain" description="Ig-like" evidence="10">
    <location>
        <begin position="264"/>
        <end position="355"/>
    </location>
</feature>
<feature type="domain" description="Ig-like" evidence="10">
    <location>
        <begin position="359"/>
        <end position="457"/>
    </location>
</feature>
<evidence type="ECO:0000256" key="4">
    <source>
        <dbReference type="ARBA" id="ARBA00022737"/>
    </source>
</evidence>
<dbReference type="Proteomes" id="UP000005203">
    <property type="component" value="Linkage group LG2"/>
</dbReference>
<dbReference type="InterPro" id="IPR036179">
    <property type="entry name" value="Ig-like_dom_sf"/>
</dbReference>
<evidence type="ECO:0000259" key="10">
    <source>
        <dbReference type="PROSITE" id="PS50835"/>
    </source>
</evidence>
<organism evidence="11">
    <name type="scientific">Apis mellifera</name>
    <name type="common">Honeybee</name>
    <dbReference type="NCBI Taxonomy" id="7460"/>
    <lineage>
        <taxon>Eukaryota</taxon>
        <taxon>Metazoa</taxon>
        <taxon>Ecdysozoa</taxon>
        <taxon>Arthropoda</taxon>
        <taxon>Hexapoda</taxon>
        <taxon>Insecta</taxon>
        <taxon>Pterygota</taxon>
        <taxon>Neoptera</taxon>
        <taxon>Endopterygota</taxon>
        <taxon>Hymenoptera</taxon>
        <taxon>Apocrita</taxon>
        <taxon>Aculeata</taxon>
        <taxon>Apoidea</taxon>
        <taxon>Anthophila</taxon>
        <taxon>Apidae</taxon>
        <taxon>Apis</taxon>
    </lineage>
</organism>
<dbReference type="InterPro" id="IPR013783">
    <property type="entry name" value="Ig-like_fold"/>
</dbReference>
<dbReference type="InterPro" id="IPR003599">
    <property type="entry name" value="Ig_sub"/>
</dbReference>
<dbReference type="GO" id="GO:0005886">
    <property type="term" value="C:plasma membrane"/>
    <property type="evidence" value="ECO:0007669"/>
    <property type="project" value="UniProtKB-SubCell"/>
</dbReference>
<dbReference type="InterPro" id="IPR013098">
    <property type="entry name" value="Ig_I-set"/>
</dbReference>
<feature type="compositionally biased region" description="Basic and acidic residues" evidence="9">
    <location>
        <begin position="515"/>
        <end position="532"/>
    </location>
</feature>
<evidence type="ECO:0000313" key="13">
    <source>
        <dbReference type="RefSeq" id="XP_006560785.2"/>
    </source>
</evidence>
<reference evidence="13" key="2">
    <citation type="submission" date="2025-04" db="UniProtKB">
        <authorList>
            <consortium name="RefSeq"/>
        </authorList>
    </citation>
    <scope>IDENTIFICATION</scope>
    <source>
        <strain evidence="13">DH4</strain>
        <tissue evidence="13">Whole body</tissue>
    </source>
</reference>
<keyword evidence="8" id="KW-0393">Immunoglobulin domain</keyword>
<evidence type="ECO:0000256" key="2">
    <source>
        <dbReference type="ARBA" id="ARBA00022475"/>
    </source>
</evidence>
<sequence length="560" mass="62736">MIRASMEGGGPEVPSSGERFRWMLIDGVSEKSVLDRSGRACAEGGFRRFCGSFREWKDDLERRRDSVGVSVRCGCGAYAGRDCDNELANLQPRMLVLVKRRRETGFNLATRMAAVFVIACLLLMDTRPTSAAFNNGNSHGIPRRQVRVLKVTVVSVTTVPDPEFVDEIGNITVPAGRNVKLACSVKDLGPYKVAWMLFDKSAILTVQSHVITRNPRISVTHDKHRTWFLHIKDVREDDKGKYMCQINTATAKTQYGYLHVVVPPNIEDYQTSSDVIVREGANVTLTCKATGSPKPSISWKRDDGSMISINKTYSVMEWEGEMLEITRISRLDMGVYLCIATNGVPPTVSKQIRVSVDFPPMLWIPHQLVGAPLDHSVTLECYTEAHPTSLNYWTREDGLMIQGSNKYKTTSTPEKPSYKTHMTLTIHDLQEEDYGSYKCVAKNPRGETDGTIRLYMSSPPSTSPSPSTTEISKKDWELMAEMNNSVYGNPSSLTIHNEKNIKAGNKFQRNLNEIGKSEQKSSDPDRKRKYDWTPDSDSAVNMTTTELLLMITLIAVSIIR</sequence>
<dbReference type="OrthoDB" id="10012075at2759"/>
<protein>
    <submittedName>
        <fullName evidence="13">Lachesin isoform X1</fullName>
    </submittedName>
</protein>
<dbReference type="InterPro" id="IPR003598">
    <property type="entry name" value="Ig_sub2"/>
</dbReference>